<evidence type="ECO:0000313" key="2">
    <source>
        <dbReference type="Proteomes" id="UP000503447"/>
    </source>
</evidence>
<name>A0A6M5YKJ9_9BACT</name>
<reference evidence="2" key="1">
    <citation type="submission" date="2020-05" db="EMBL/GenBank/DDBJ databases">
        <title>Frigoriglobus tundricola gen. nov., sp. nov., a psychrotolerant cellulolytic planctomycete of the family Gemmataceae with two divergent copies of 16S rRNA gene.</title>
        <authorList>
            <person name="Kulichevskaya I.S."/>
            <person name="Ivanova A.A."/>
            <person name="Naumoff D.G."/>
            <person name="Beletsky A.V."/>
            <person name="Rijpstra W.I.C."/>
            <person name="Sinninghe Damste J.S."/>
            <person name="Mardanov A.V."/>
            <person name="Ravin N.V."/>
            <person name="Dedysh S.N."/>
        </authorList>
    </citation>
    <scope>NUCLEOTIDE SEQUENCE [LARGE SCALE GENOMIC DNA]</scope>
    <source>
        <strain evidence="2">PL17</strain>
    </source>
</reference>
<organism evidence="1 2">
    <name type="scientific">Frigoriglobus tundricola</name>
    <dbReference type="NCBI Taxonomy" id="2774151"/>
    <lineage>
        <taxon>Bacteria</taxon>
        <taxon>Pseudomonadati</taxon>
        <taxon>Planctomycetota</taxon>
        <taxon>Planctomycetia</taxon>
        <taxon>Gemmatales</taxon>
        <taxon>Gemmataceae</taxon>
        <taxon>Frigoriglobus</taxon>
    </lineage>
</organism>
<dbReference type="AlphaFoldDB" id="A0A6M5YKJ9"/>
<accession>A0A6M5YKJ9</accession>
<protein>
    <submittedName>
        <fullName evidence="1">Uncharacterized protein</fullName>
    </submittedName>
</protein>
<keyword evidence="2" id="KW-1185">Reference proteome</keyword>
<sequence length="148" mass="15916">MERWSPLTLALAPVLDRIAPEPMTDETRDRLEVIVGDHGLSGPSPPAWMVELFGDIRAGHTARPRRWVPGGYPLGEMGLANVLADVEAELFPLGVDDYGEDVTWPVPGCGVRVVVTRESAAPGPWVYLERLPGRGEPADPHAAPAPPA</sequence>
<gene>
    <name evidence="1" type="ORF">FTUN_1314</name>
</gene>
<dbReference type="EMBL" id="CP053452">
    <property type="protein sequence ID" value="QJW93803.1"/>
    <property type="molecule type" value="Genomic_DNA"/>
</dbReference>
<dbReference type="Proteomes" id="UP000503447">
    <property type="component" value="Chromosome"/>
</dbReference>
<evidence type="ECO:0000313" key="1">
    <source>
        <dbReference type="EMBL" id="QJW93803.1"/>
    </source>
</evidence>
<dbReference type="KEGG" id="ftj:FTUN_1314"/>
<proteinExistence type="predicted"/>
<dbReference type="RefSeq" id="WP_171469930.1">
    <property type="nucleotide sequence ID" value="NZ_CP053452.2"/>
</dbReference>